<evidence type="ECO:0000313" key="10">
    <source>
        <dbReference type="EMBL" id="GFN79526.1"/>
    </source>
</evidence>
<comment type="similarity">
    <text evidence="2 9">Belongs to the cytochrome P450 family.</text>
</comment>
<dbReference type="EMBL" id="BLXT01000663">
    <property type="protein sequence ID" value="GFN79526.1"/>
    <property type="molecule type" value="Genomic_DNA"/>
</dbReference>
<dbReference type="InterPro" id="IPR001128">
    <property type="entry name" value="Cyt_P450"/>
</dbReference>
<evidence type="ECO:0000256" key="4">
    <source>
        <dbReference type="ARBA" id="ARBA00022723"/>
    </source>
</evidence>
<dbReference type="GO" id="GO:0020037">
    <property type="term" value="F:heme binding"/>
    <property type="evidence" value="ECO:0007669"/>
    <property type="project" value="InterPro"/>
</dbReference>
<dbReference type="AlphaFoldDB" id="A0AAV3YAS4"/>
<keyword evidence="3 8" id="KW-0349">Heme</keyword>
<gene>
    <name evidence="10" type="ORF">PoB_000603200</name>
</gene>
<dbReference type="GO" id="GO:0005506">
    <property type="term" value="F:iron ion binding"/>
    <property type="evidence" value="ECO:0007669"/>
    <property type="project" value="InterPro"/>
</dbReference>
<dbReference type="CDD" id="cd11054">
    <property type="entry name" value="CYP24A1-like"/>
    <property type="match status" value="1"/>
</dbReference>
<evidence type="ECO:0000256" key="2">
    <source>
        <dbReference type="ARBA" id="ARBA00010617"/>
    </source>
</evidence>
<dbReference type="PANTHER" id="PTHR24279">
    <property type="entry name" value="CYTOCHROME P450"/>
    <property type="match status" value="1"/>
</dbReference>
<evidence type="ECO:0000256" key="5">
    <source>
        <dbReference type="ARBA" id="ARBA00023002"/>
    </source>
</evidence>
<dbReference type="SUPFAM" id="SSF48264">
    <property type="entry name" value="Cytochrome P450"/>
    <property type="match status" value="1"/>
</dbReference>
<organism evidence="10 11">
    <name type="scientific">Plakobranchus ocellatus</name>
    <dbReference type="NCBI Taxonomy" id="259542"/>
    <lineage>
        <taxon>Eukaryota</taxon>
        <taxon>Metazoa</taxon>
        <taxon>Spiralia</taxon>
        <taxon>Lophotrochozoa</taxon>
        <taxon>Mollusca</taxon>
        <taxon>Gastropoda</taxon>
        <taxon>Heterobranchia</taxon>
        <taxon>Euthyneura</taxon>
        <taxon>Panpulmonata</taxon>
        <taxon>Sacoglossa</taxon>
        <taxon>Placobranchoidea</taxon>
        <taxon>Plakobranchidae</taxon>
        <taxon>Plakobranchus</taxon>
    </lineage>
</organism>
<protein>
    <submittedName>
        <fullName evidence="10">Cytochrome p450 10-like</fullName>
    </submittedName>
</protein>
<dbReference type="Gene3D" id="1.10.630.10">
    <property type="entry name" value="Cytochrome P450"/>
    <property type="match status" value="1"/>
</dbReference>
<reference evidence="10 11" key="1">
    <citation type="journal article" date="2021" name="Elife">
        <title>Chloroplast acquisition without the gene transfer in kleptoplastic sea slugs, Plakobranchus ocellatus.</title>
        <authorList>
            <person name="Maeda T."/>
            <person name="Takahashi S."/>
            <person name="Yoshida T."/>
            <person name="Shimamura S."/>
            <person name="Takaki Y."/>
            <person name="Nagai Y."/>
            <person name="Toyoda A."/>
            <person name="Suzuki Y."/>
            <person name="Arimoto A."/>
            <person name="Ishii H."/>
            <person name="Satoh N."/>
            <person name="Nishiyama T."/>
            <person name="Hasebe M."/>
            <person name="Maruyama T."/>
            <person name="Minagawa J."/>
            <person name="Obokata J."/>
            <person name="Shigenobu S."/>
        </authorList>
    </citation>
    <scope>NUCLEOTIDE SEQUENCE [LARGE SCALE GENOMIC DNA]</scope>
</reference>
<name>A0AAV3YAS4_9GAST</name>
<dbReference type="InterPro" id="IPR036396">
    <property type="entry name" value="Cyt_P450_sf"/>
</dbReference>
<evidence type="ECO:0000256" key="7">
    <source>
        <dbReference type="ARBA" id="ARBA00023033"/>
    </source>
</evidence>
<sequence length="440" mass="50291">MVDQYGPIVRLQLSGPKVILSDPKDLEIVYQNEGRYPFRPSTDLVALYCQRNNLPAGFAEAQGEAWYALRSPANKFLLRADCATHYLPIQNLVADDFAQILGESQFSPEELGNLFFRYASENTGVVCFNKRLGCLRKSTVKDAETERFLRAMSQKFKQLQNSISGKSVGHKFYKNKTYRLYEQASRTVQEISTKHLKKALSKLQVEQNPDNESSSLLSSMSADPSLTFSQIQAITSALQNAGTESTAKNMQVLFYNLAKNPDKQEKLYEEIHSRIGSDLSLTKDALAQMPYLKACLKESFRLIKPTIFSAHRVLPEDVIIQGYRIPSGVSMVFTQVKCCKEYFSEPDKFVPERWLRSHDTRKIENAPPAFVNMPFGHGPRKCLGWRFAEQDIYLATVKVLQKMKIHIRPESKDCNFRYLIFVEPEKPIAFYFTKREEVPA</sequence>
<evidence type="ECO:0000256" key="3">
    <source>
        <dbReference type="ARBA" id="ARBA00022617"/>
    </source>
</evidence>
<dbReference type="InterPro" id="IPR017972">
    <property type="entry name" value="Cyt_P450_CS"/>
</dbReference>
<evidence type="ECO:0000256" key="6">
    <source>
        <dbReference type="ARBA" id="ARBA00023004"/>
    </source>
</evidence>
<keyword evidence="6 8" id="KW-0408">Iron</keyword>
<dbReference type="Proteomes" id="UP000735302">
    <property type="component" value="Unassembled WGS sequence"/>
</dbReference>
<dbReference type="PROSITE" id="PS00086">
    <property type="entry name" value="CYTOCHROME_P450"/>
    <property type="match status" value="1"/>
</dbReference>
<proteinExistence type="inferred from homology"/>
<accession>A0AAV3YAS4</accession>
<dbReference type="PANTHER" id="PTHR24279:SF120">
    <property type="entry name" value="CYTOCHROME P450"/>
    <property type="match status" value="1"/>
</dbReference>
<keyword evidence="7 9" id="KW-0503">Monooxygenase</keyword>
<dbReference type="GO" id="GO:0004497">
    <property type="term" value="F:monooxygenase activity"/>
    <property type="evidence" value="ECO:0007669"/>
    <property type="project" value="UniProtKB-KW"/>
</dbReference>
<evidence type="ECO:0000256" key="8">
    <source>
        <dbReference type="PIRSR" id="PIRSR602401-1"/>
    </source>
</evidence>
<dbReference type="PRINTS" id="PR00463">
    <property type="entry name" value="EP450I"/>
</dbReference>
<keyword evidence="5 9" id="KW-0560">Oxidoreductase</keyword>
<keyword evidence="4 8" id="KW-0479">Metal-binding</keyword>
<comment type="cofactor">
    <cofactor evidence="1 8">
        <name>heme</name>
        <dbReference type="ChEBI" id="CHEBI:30413"/>
    </cofactor>
</comment>
<evidence type="ECO:0000256" key="9">
    <source>
        <dbReference type="RuleBase" id="RU000461"/>
    </source>
</evidence>
<dbReference type="InterPro" id="IPR002401">
    <property type="entry name" value="Cyt_P450_E_grp-I"/>
</dbReference>
<evidence type="ECO:0000313" key="11">
    <source>
        <dbReference type="Proteomes" id="UP000735302"/>
    </source>
</evidence>
<feature type="binding site" description="axial binding residue" evidence="8">
    <location>
        <position position="382"/>
    </location>
    <ligand>
        <name>heme</name>
        <dbReference type="ChEBI" id="CHEBI:30413"/>
    </ligand>
    <ligandPart>
        <name>Fe</name>
        <dbReference type="ChEBI" id="CHEBI:18248"/>
    </ligandPart>
</feature>
<dbReference type="PRINTS" id="PR00385">
    <property type="entry name" value="P450"/>
</dbReference>
<dbReference type="Pfam" id="PF00067">
    <property type="entry name" value="p450"/>
    <property type="match status" value="1"/>
</dbReference>
<keyword evidence="11" id="KW-1185">Reference proteome</keyword>
<dbReference type="InterPro" id="IPR050479">
    <property type="entry name" value="CYP11_CYP27_families"/>
</dbReference>
<evidence type="ECO:0000256" key="1">
    <source>
        <dbReference type="ARBA" id="ARBA00001971"/>
    </source>
</evidence>
<comment type="caution">
    <text evidence="10">The sequence shown here is derived from an EMBL/GenBank/DDBJ whole genome shotgun (WGS) entry which is preliminary data.</text>
</comment>
<dbReference type="GO" id="GO:0016705">
    <property type="term" value="F:oxidoreductase activity, acting on paired donors, with incorporation or reduction of molecular oxygen"/>
    <property type="evidence" value="ECO:0007669"/>
    <property type="project" value="InterPro"/>
</dbReference>